<keyword evidence="3" id="KW-1185">Reference proteome</keyword>
<proteinExistence type="predicted"/>
<gene>
    <name evidence="2" type="ORF">BDN71DRAFT_1511548</name>
</gene>
<name>A0A9P6D3X2_PLEER</name>
<organism evidence="2 3">
    <name type="scientific">Pleurotus eryngii</name>
    <name type="common">Boletus of the steppes</name>
    <dbReference type="NCBI Taxonomy" id="5323"/>
    <lineage>
        <taxon>Eukaryota</taxon>
        <taxon>Fungi</taxon>
        <taxon>Dikarya</taxon>
        <taxon>Basidiomycota</taxon>
        <taxon>Agaricomycotina</taxon>
        <taxon>Agaricomycetes</taxon>
        <taxon>Agaricomycetidae</taxon>
        <taxon>Agaricales</taxon>
        <taxon>Pleurotineae</taxon>
        <taxon>Pleurotaceae</taxon>
        <taxon>Pleurotus</taxon>
    </lineage>
</organism>
<feature type="region of interest" description="Disordered" evidence="1">
    <location>
        <begin position="1"/>
        <end position="24"/>
    </location>
</feature>
<evidence type="ECO:0000313" key="2">
    <source>
        <dbReference type="EMBL" id="KAF9490132.1"/>
    </source>
</evidence>
<evidence type="ECO:0000256" key="1">
    <source>
        <dbReference type="SAM" id="MobiDB-lite"/>
    </source>
</evidence>
<protein>
    <submittedName>
        <fullName evidence="2">Uncharacterized protein</fullName>
    </submittedName>
</protein>
<dbReference type="AlphaFoldDB" id="A0A9P6D3X2"/>
<accession>A0A9P6D3X2</accession>
<reference evidence="2" key="1">
    <citation type="submission" date="2020-11" db="EMBL/GenBank/DDBJ databases">
        <authorList>
            <consortium name="DOE Joint Genome Institute"/>
            <person name="Ahrendt S."/>
            <person name="Riley R."/>
            <person name="Andreopoulos W."/>
            <person name="Labutti K."/>
            <person name="Pangilinan J."/>
            <person name="Ruiz-Duenas F.J."/>
            <person name="Barrasa J.M."/>
            <person name="Sanchez-Garcia M."/>
            <person name="Camarero S."/>
            <person name="Miyauchi S."/>
            <person name="Serrano A."/>
            <person name="Linde D."/>
            <person name="Babiker R."/>
            <person name="Drula E."/>
            <person name="Ayuso-Fernandez I."/>
            <person name="Pacheco R."/>
            <person name="Padilla G."/>
            <person name="Ferreira P."/>
            <person name="Barriuso J."/>
            <person name="Kellner H."/>
            <person name="Castanera R."/>
            <person name="Alfaro M."/>
            <person name="Ramirez L."/>
            <person name="Pisabarro A.G."/>
            <person name="Kuo A."/>
            <person name="Tritt A."/>
            <person name="Lipzen A."/>
            <person name="He G."/>
            <person name="Yan M."/>
            <person name="Ng V."/>
            <person name="Cullen D."/>
            <person name="Martin F."/>
            <person name="Rosso M.-N."/>
            <person name="Henrissat B."/>
            <person name="Hibbett D."/>
            <person name="Martinez A.T."/>
            <person name="Grigoriev I.V."/>
        </authorList>
    </citation>
    <scope>NUCLEOTIDE SEQUENCE</scope>
    <source>
        <strain evidence="2">ATCC 90797</strain>
    </source>
</reference>
<dbReference type="Proteomes" id="UP000807025">
    <property type="component" value="Unassembled WGS sequence"/>
</dbReference>
<dbReference type="EMBL" id="MU154649">
    <property type="protein sequence ID" value="KAF9490132.1"/>
    <property type="molecule type" value="Genomic_DNA"/>
</dbReference>
<sequence>MASVIPSISVPSGKFSGPGTRYGAISNEIPPAEAQSQGTHDACCHIDFDCRDGANSRFLLRRPCESSEEFANNALAGT</sequence>
<comment type="caution">
    <text evidence="2">The sequence shown here is derived from an EMBL/GenBank/DDBJ whole genome shotgun (WGS) entry which is preliminary data.</text>
</comment>
<evidence type="ECO:0000313" key="3">
    <source>
        <dbReference type="Proteomes" id="UP000807025"/>
    </source>
</evidence>